<comment type="caution">
    <text evidence="10">The sequence shown here is derived from an EMBL/GenBank/DDBJ whole genome shotgun (WGS) entry which is preliminary data.</text>
</comment>
<evidence type="ECO:0000313" key="11">
    <source>
        <dbReference type="Proteomes" id="UP001375240"/>
    </source>
</evidence>
<evidence type="ECO:0000256" key="6">
    <source>
        <dbReference type="PROSITE-ProRule" id="PRU00277"/>
    </source>
</evidence>
<dbReference type="EC" id="5.2.1.8" evidence="3 6"/>
<evidence type="ECO:0000256" key="3">
    <source>
        <dbReference type="ARBA" id="ARBA00013194"/>
    </source>
</evidence>
<protein>
    <recommendedName>
        <fullName evidence="3 6">peptidylprolyl isomerase</fullName>
        <ecNumber evidence="3 6">5.2.1.8</ecNumber>
    </recommendedName>
</protein>
<dbReference type="InterPro" id="IPR001179">
    <property type="entry name" value="PPIase_FKBP_dom"/>
</dbReference>
<comment type="catalytic activity">
    <reaction evidence="1 6">
        <text>[protein]-peptidylproline (omega=180) = [protein]-peptidylproline (omega=0)</text>
        <dbReference type="Rhea" id="RHEA:16237"/>
        <dbReference type="Rhea" id="RHEA-COMP:10747"/>
        <dbReference type="Rhea" id="RHEA-COMP:10748"/>
        <dbReference type="ChEBI" id="CHEBI:83833"/>
        <dbReference type="ChEBI" id="CHEBI:83834"/>
        <dbReference type="EC" id="5.2.1.8"/>
    </reaction>
</comment>
<dbReference type="InterPro" id="IPR046357">
    <property type="entry name" value="PPIase_dom_sf"/>
</dbReference>
<comment type="function">
    <text evidence="2">PPIases accelerate the folding of proteins. It catalyzes the cis-trans isomerization of proline imidic peptide bonds in oligopeptides.</text>
</comment>
<evidence type="ECO:0000256" key="8">
    <source>
        <dbReference type="SAM" id="SignalP"/>
    </source>
</evidence>
<gene>
    <name evidence="10" type="primary">FKBP13</name>
    <name evidence="10" type="ORF">TWF696_009199</name>
</gene>
<reference evidence="10 11" key="1">
    <citation type="submission" date="2019-10" db="EMBL/GenBank/DDBJ databases">
        <authorList>
            <person name="Palmer J.M."/>
        </authorList>
    </citation>
    <scope>NUCLEOTIDE SEQUENCE [LARGE SCALE GENOMIC DNA]</scope>
    <source>
        <strain evidence="10 11">TWF696</strain>
    </source>
</reference>
<keyword evidence="5 6" id="KW-0413">Isomerase</keyword>
<accession>A0AAV9UF38</accession>
<dbReference type="PANTHER" id="PTHR45779:SF7">
    <property type="entry name" value="PEPTIDYLPROLYL ISOMERASE"/>
    <property type="match status" value="1"/>
</dbReference>
<dbReference type="Pfam" id="PF00254">
    <property type="entry name" value="FKBP_C"/>
    <property type="match status" value="1"/>
</dbReference>
<keyword evidence="11" id="KW-1185">Reference proteome</keyword>
<evidence type="ECO:0000256" key="2">
    <source>
        <dbReference type="ARBA" id="ARBA00002388"/>
    </source>
</evidence>
<dbReference type="InterPro" id="IPR044609">
    <property type="entry name" value="FKBP2/11"/>
</dbReference>
<dbReference type="Proteomes" id="UP001375240">
    <property type="component" value="Unassembled WGS sequence"/>
</dbReference>
<dbReference type="SUPFAM" id="SSF54534">
    <property type="entry name" value="FKBP-like"/>
    <property type="match status" value="1"/>
</dbReference>
<dbReference type="AlphaFoldDB" id="A0AAV9UF38"/>
<feature type="compositionally biased region" description="Low complexity" evidence="7">
    <location>
        <begin position="175"/>
        <end position="200"/>
    </location>
</feature>
<evidence type="ECO:0000256" key="1">
    <source>
        <dbReference type="ARBA" id="ARBA00000971"/>
    </source>
</evidence>
<feature type="compositionally biased region" description="Pro residues" evidence="7">
    <location>
        <begin position="206"/>
        <end position="215"/>
    </location>
</feature>
<evidence type="ECO:0000256" key="7">
    <source>
        <dbReference type="SAM" id="MobiDB-lite"/>
    </source>
</evidence>
<keyword evidence="4 6" id="KW-0697">Rotamase</keyword>
<dbReference type="GO" id="GO:0003755">
    <property type="term" value="F:peptidyl-prolyl cis-trans isomerase activity"/>
    <property type="evidence" value="ECO:0007669"/>
    <property type="project" value="UniProtKB-KW"/>
</dbReference>
<feature type="signal peptide" evidence="8">
    <location>
        <begin position="1"/>
        <end position="17"/>
    </location>
</feature>
<dbReference type="GO" id="GO:0005783">
    <property type="term" value="C:endoplasmic reticulum"/>
    <property type="evidence" value="ECO:0007669"/>
    <property type="project" value="TreeGrafter"/>
</dbReference>
<keyword evidence="8" id="KW-0732">Signal</keyword>
<evidence type="ECO:0000256" key="4">
    <source>
        <dbReference type="ARBA" id="ARBA00023110"/>
    </source>
</evidence>
<dbReference type="PANTHER" id="PTHR45779">
    <property type="entry name" value="PEPTIDYLPROLYL ISOMERASE"/>
    <property type="match status" value="1"/>
</dbReference>
<proteinExistence type="predicted"/>
<organism evidence="10 11">
    <name type="scientific">Orbilia brochopaga</name>
    <dbReference type="NCBI Taxonomy" id="3140254"/>
    <lineage>
        <taxon>Eukaryota</taxon>
        <taxon>Fungi</taxon>
        <taxon>Dikarya</taxon>
        <taxon>Ascomycota</taxon>
        <taxon>Pezizomycotina</taxon>
        <taxon>Orbiliomycetes</taxon>
        <taxon>Orbiliales</taxon>
        <taxon>Orbiliaceae</taxon>
        <taxon>Orbilia</taxon>
    </lineage>
</organism>
<feature type="domain" description="PPIase FKBP-type" evidence="9">
    <location>
        <begin position="66"/>
        <end position="155"/>
    </location>
</feature>
<dbReference type="PROSITE" id="PS50059">
    <property type="entry name" value="FKBP_PPIASE"/>
    <property type="match status" value="1"/>
</dbReference>
<dbReference type="Gene3D" id="3.10.50.40">
    <property type="match status" value="1"/>
</dbReference>
<evidence type="ECO:0000256" key="5">
    <source>
        <dbReference type="ARBA" id="ARBA00023235"/>
    </source>
</evidence>
<feature type="chain" id="PRO_5043889004" description="peptidylprolyl isomerase" evidence="8">
    <location>
        <begin position="18"/>
        <end position="215"/>
    </location>
</feature>
<dbReference type="EMBL" id="JAVHNQ010000008">
    <property type="protein sequence ID" value="KAK6340884.1"/>
    <property type="molecule type" value="Genomic_DNA"/>
</dbReference>
<evidence type="ECO:0000313" key="10">
    <source>
        <dbReference type="EMBL" id="KAK6340884.1"/>
    </source>
</evidence>
<feature type="region of interest" description="Disordered" evidence="7">
    <location>
        <begin position="165"/>
        <end position="215"/>
    </location>
</feature>
<name>A0AAV9UF38_9PEZI</name>
<evidence type="ECO:0000259" key="9">
    <source>
        <dbReference type="PROSITE" id="PS50059"/>
    </source>
</evidence>
<sequence length="215" mass="22913">MKIGVLAFASLLTLAAAGRHGVRHRRDYTETDISTPIDETVDVRELKIETIEAIPDAQCPYKSGDGSVLVVNYVGALLDGKVIDNSMKDEDIQQFQIGTGMVLRGWEEGLKDMCIGETRKLTIPSRLGHGTRGGGGGLIPPNHALVYTIVLRELKQSGPSYPNPNFFKSLSQPGSSSALTSSSSSSTEAAAEETVASTSVEEPEVTPAPSPKDEL</sequence>